<dbReference type="Pfam" id="PF01575">
    <property type="entry name" value="MaoC_dehydratas"/>
    <property type="match status" value="1"/>
</dbReference>
<dbReference type="Proteomes" id="UP000597507">
    <property type="component" value="Unassembled WGS sequence"/>
</dbReference>
<dbReference type="Gene3D" id="3.10.129.10">
    <property type="entry name" value="Hotdog Thioesterase"/>
    <property type="match status" value="1"/>
</dbReference>
<dbReference type="GO" id="GO:0003857">
    <property type="term" value="F:(3S)-3-hydroxyacyl-CoA dehydrogenase (NAD+) activity"/>
    <property type="evidence" value="ECO:0007669"/>
    <property type="project" value="TreeGrafter"/>
</dbReference>
<dbReference type="SUPFAM" id="SSF54637">
    <property type="entry name" value="Thioesterase/thiol ester dehydrase-isomerase"/>
    <property type="match status" value="2"/>
</dbReference>
<dbReference type="InterPro" id="IPR002539">
    <property type="entry name" value="MaoC-like_dom"/>
</dbReference>
<proteinExistence type="predicted"/>
<evidence type="ECO:0000259" key="1">
    <source>
        <dbReference type="Pfam" id="PF01575"/>
    </source>
</evidence>
<protein>
    <submittedName>
        <fullName evidence="3">MaoC family protein</fullName>
    </submittedName>
</protein>
<dbReference type="PANTHER" id="PTHR13078">
    <property type="entry name" value="PEROXISOMAL MULTIFUNCTIONAL ENZYME TYPE 2-RELATED"/>
    <property type="match status" value="1"/>
</dbReference>
<dbReference type="InterPro" id="IPR054357">
    <property type="entry name" value="MFE-2_N"/>
</dbReference>
<dbReference type="AlphaFoldDB" id="A0A8J2ZAL4"/>
<dbReference type="Pfam" id="PF22622">
    <property type="entry name" value="MFE-2_hydrat-2_N"/>
    <property type="match status" value="1"/>
</dbReference>
<dbReference type="GO" id="GO:0004300">
    <property type="term" value="F:enoyl-CoA hydratase activity"/>
    <property type="evidence" value="ECO:0007669"/>
    <property type="project" value="TreeGrafter"/>
</dbReference>
<comment type="caution">
    <text evidence="3">The sequence shown here is derived from an EMBL/GenBank/DDBJ whole genome shotgun (WGS) entry which is preliminary data.</text>
</comment>
<keyword evidence="4" id="KW-1185">Reference proteome</keyword>
<sequence length="287" mass="31017">MIDPQRLLDWRFEETVQAYNERDTTIYNLGIGLGADPMDAGQLRFVTIEKDLLAFPTMAVVLARPPSISADPRSGINRTMVVHGEQGLELLRPLAPAGRVRSAARVSAVVDKGPGKGAVIYVESTLSDDASGAPIARLWSSTFARADGGFGGSSEAPRTPHRIPEGRAPDAVCDLPTFPNQALLYRLNGDLNPLHSDPATARRAGFERPILHGLCTYGVCAHAVLRSYCGYDPARLRGFDLRFSAPVIPGETISVEMWREGEVVSFRALVRARNAKVVDNGRAVVAS</sequence>
<reference evidence="3 4" key="1">
    <citation type="journal article" date="2014" name="Int. J. Syst. Evol. Microbiol.">
        <title>Complete genome sequence of Corynebacterium casei LMG S-19264T (=DSM 44701T), isolated from a smear-ripened cheese.</title>
        <authorList>
            <consortium name="US DOE Joint Genome Institute (JGI-PGF)"/>
            <person name="Walter F."/>
            <person name="Albersmeier A."/>
            <person name="Kalinowski J."/>
            <person name="Ruckert C."/>
        </authorList>
    </citation>
    <scope>NUCLEOTIDE SEQUENCE [LARGE SCALE GENOMIC DNA]</scope>
    <source>
        <strain evidence="3 4">CGMCC 1.16330</strain>
    </source>
</reference>
<feature type="domain" description="MaoC-like" evidence="1">
    <location>
        <begin position="165"/>
        <end position="272"/>
    </location>
</feature>
<dbReference type="InterPro" id="IPR029069">
    <property type="entry name" value="HotDog_dom_sf"/>
</dbReference>
<dbReference type="RefSeq" id="WP_188899405.1">
    <property type="nucleotide sequence ID" value="NZ_BMKS01000004.1"/>
</dbReference>
<name>A0A8J2ZAL4_9PROT</name>
<dbReference type="CDD" id="cd03448">
    <property type="entry name" value="HDE_HSD"/>
    <property type="match status" value="1"/>
</dbReference>
<accession>A0A8J2ZAL4</accession>
<evidence type="ECO:0000313" key="4">
    <source>
        <dbReference type="Proteomes" id="UP000597507"/>
    </source>
</evidence>
<evidence type="ECO:0000259" key="2">
    <source>
        <dbReference type="Pfam" id="PF22622"/>
    </source>
</evidence>
<feature type="domain" description="Peroxisomal multifunctional enzyme type 2-like N-terminal" evidence="2">
    <location>
        <begin position="18"/>
        <end position="145"/>
    </location>
</feature>
<gene>
    <name evidence="3" type="ORF">GCM10010964_14950</name>
</gene>
<dbReference type="EMBL" id="BMKS01000004">
    <property type="protein sequence ID" value="GGG28027.1"/>
    <property type="molecule type" value="Genomic_DNA"/>
</dbReference>
<organism evidence="3 4">
    <name type="scientific">Caldovatus sediminis</name>
    <dbReference type="NCBI Taxonomy" id="2041189"/>
    <lineage>
        <taxon>Bacteria</taxon>
        <taxon>Pseudomonadati</taxon>
        <taxon>Pseudomonadota</taxon>
        <taxon>Alphaproteobacteria</taxon>
        <taxon>Acetobacterales</taxon>
        <taxon>Roseomonadaceae</taxon>
        <taxon>Caldovatus</taxon>
    </lineage>
</organism>
<dbReference type="GO" id="GO:0044594">
    <property type="term" value="F:17-beta-hydroxysteroid dehydrogenase (NAD+) activity"/>
    <property type="evidence" value="ECO:0007669"/>
    <property type="project" value="TreeGrafter"/>
</dbReference>
<evidence type="ECO:0000313" key="3">
    <source>
        <dbReference type="EMBL" id="GGG28027.1"/>
    </source>
</evidence>
<dbReference type="GO" id="GO:0006635">
    <property type="term" value="P:fatty acid beta-oxidation"/>
    <property type="evidence" value="ECO:0007669"/>
    <property type="project" value="TreeGrafter"/>
</dbReference>
<dbReference type="PANTHER" id="PTHR13078:SF56">
    <property type="entry name" value="PEROXISOMAL MULTIFUNCTIONAL ENZYME TYPE 2"/>
    <property type="match status" value="1"/>
</dbReference>